<organism evidence="10 11">
    <name type="scientific">Dissulfurispira thermophila</name>
    <dbReference type="NCBI Taxonomy" id="2715679"/>
    <lineage>
        <taxon>Bacteria</taxon>
        <taxon>Pseudomonadati</taxon>
        <taxon>Nitrospirota</taxon>
        <taxon>Thermodesulfovibrionia</taxon>
        <taxon>Thermodesulfovibrionales</taxon>
        <taxon>Dissulfurispiraceae</taxon>
        <taxon>Dissulfurispira</taxon>
    </lineage>
</organism>
<keyword evidence="11" id="KW-1185">Reference proteome</keyword>
<keyword evidence="8 9" id="KW-0051">Antiviral defense</keyword>
<dbReference type="Pfam" id="PF09827">
    <property type="entry name" value="CRISPR_Cas2"/>
    <property type="match status" value="1"/>
</dbReference>
<evidence type="ECO:0000256" key="9">
    <source>
        <dbReference type="HAMAP-Rule" id="MF_01471"/>
    </source>
</evidence>
<dbReference type="GO" id="GO:0046872">
    <property type="term" value="F:metal ion binding"/>
    <property type="evidence" value="ECO:0007669"/>
    <property type="project" value="UniProtKB-UniRule"/>
</dbReference>
<keyword evidence="4 9" id="KW-0479">Metal-binding</keyword>
<dbReference type="GO" id="GO:0051607">
    <property type="term" value="P:defense response to virus"/>
    <property type="evidence" value="ECO:0007669"/>
    <property type="project" value="UniProtKB-UniRule"/>
</dbReference>
<dbReference type="RefSeq" id="WP_203471757.1">
    <property type="nucleotide sequence ID" value="NZ_AP022873.1"/>
</dbReference>
<keyword evidence="6 9" id="KW-0378">Hydrolase</keyword>
<accession>A0A7G1H179</accession>
<gene>
    <name evidence="9" type="primary">cas2</name>
    <name evidence="10" type="ORF">JZK55_14920</name>
</gene>
<dbReference type="Proteomes" id="UP000516360">
    <property type="component" value="Chromosome"/>
</dbReference>
<sequence>MKKTRFSDYAVVYDITDDLERARVDKVLKGFGFRIQKSVFECRLDRKNRDELIKKLNALNIQTGFIKIYRLEYSYKSNIIDVKDTDDIDDGYVFVV</sequence>
<dbReference type="InterPro" id="IPR019199">
    <property type="entry name" value="Virulence_VapD/CRISPR_Cas2"/>
</dbReference>
<dbReference type="GO" id="GO:0004521">
    <property type="term" value="F:RNA endonuclease activity"/>
    <property type="evidence" value="ECO:0007669"/>
    <property type="project" value="InterPro"/>
</dbReference>
<evidence type="ECO:0000256" key="8">
    <source>
        <dbReference type="ARBA" id="ARBA00023118"/>
    </source>
</evidence>
<proteinExistence type="inferred from homology"/>
<evidence type="ECO:0000256" key="1">
    <source>
        <dbReference type="ARBA" id="ARBA00001946"/>
    </source>
</evidence>
<dbReference type="KEGG" id="dtp:JZK55_14920"/>
<dbReference type="HAMAP" id="MF_01471">
    <property type="entry name" value="Cas2"/>
    <property type="match status" value="1"/>
</dbReference>
<dbReference type="EMBL" id="AP022873">
    <property type="protein sequence ID" value="BCB96570.1"/>
    <property type="molecule type" value="Genomic_DNA"/>
</dbReference>
<evidence type="ECO:0000256" key="7">
    <source>
        <dbReference type="ARBA" id="ARBA00022842"/>
    </source>
</evidence>
<reference evidence="10 11" key="1">
    <citation type="submission" date="2020-03" db="EMBL/GenBank/DDBJ databases">
        <title>Complete genome sequences of two sulfur-disproportionating bacterial strains T55J and Mzg5.</title>
        <authorList>
            <person name="Umezawa K."/>
            <person name="Kojima H."/>
            <person name="Kato Y."/>
            <person name="Fukui M."/>
        </authorList>
    </citation>
    <scope>NUCLEOTIDE SEQUENCE [LARGE SCALE GENOMIC DNA]</scope>
    <source>
        <strain evidence="10 11">T55J</strain>
    </source>
</reference>
<evidence type="ECO:0000256" key="3">
    <source>
        <dbReference type="ARBA" id="ARBA00022722"/>
    </source>
</evidence>
<comment type="cofactor">
    <cofactor evidence="1 9">
        <name>Mg(2+)</name>
        <dbReference type="ChEBI" id="CHEBI:18420"/>
    </cofactor>
</comment>
<dbReference type="EC" id="3.1.-.-" evidence="9"/>
<dbReference type="PANTHER" id="PTHR34405">
    <property type="entry name" value="CRISPR-ASSOCIATED ENDORIBONUCLEASE CAS2"/>
    <property type="match status" value="1"/>
</dbReference>
<dbReference type="GO" id="GO:0016787">
    <property type="term" value="F:hydrolase activity"/>
    <property type="evidence" value="ECO:0007669"/>
    <property type="project" value="UniProtKB-KW"/>
</dbReference>
<evidence type="ECO:0000313" key="11">
    <source>
        <dbReference type="Proteomes" id="UP000516360"/>
    </source>
</evidence>
<evidence type="ECO:0000256" key="2">
    <source>
        <dbReference type="ARBA" id="ARBA00009959"/>
    </source>
</evidence>
<evidence type="ECO:0000313" key="10">
    <source>
        <dbReference type="EMBL" id="BCB96570.1"/>
    </source>
</evidence>
<dbReference type="NCBIfam" id="TIGR01573">
    <property type="entry name" value="cas2"/>
    <property type="match status" value="1"/>
</dbReference>
<name>A0A7G1H179_9BACT</name>
<evidence type="ECO:0000256" key="6">
    <source>
        <dbReference type="ARBA" id="ARBA00022801"/>
    </source>
</evidence>
<dbReference type="AlphaFoldDB" id="A0A7G1H179"/>
<dbReference type="GO" id="GO:0043571">
    <property type="term" value="P:maintenance of CRISPR repeat elements"/>
    <property type="evidence" value="ECO:0007669"/>
    <property type="project" value="UniProtKB-UniRule"/>
</dbReference>
<dbReference type="InterPro" id="IPR021127">
    <property type="entry name" value="CRISPR_associated_Cas2"/>
</dbReference>
<comment type="similarity">
    <text evidence="2 9">Belongs to the CRISPR-associated endoribonuclease Cas2 protein family.</text>
</comment>
<comment type="function">
    <text evidence="9">CRISPR (clustered regularly interspaced short palindromic repeat), is an adaptive immune system that provides protection against mobile genetic elements (viruses, transposable elements and conjugative plasmids). CRISPR clusters contain sequences complementary to antecedent mobile elements and target invading nucleic acids. CRISPR clusters are transcribed and processed into CRISPR RNA (crRNA). Functions as a ssRNA-specific endoribonuclease. Involved in the integration of spacer DNA into the CRISPR cassette.</text>
</comment>
<comment type="subunit">
    <text evidence="9">Homodimer, forms a heterotetramer with a Cas1 homodimer.</text>
</comment>
<dbReference type="CDD" id="cd09725">
    <property type="entry name" value="Cas2_I_II_III"/>
    <property type="match status" value="1"/>
</dbReference>
<evidence type="ECO:0000256" key="5">
    <source>
        <dbReference type="ARBA" id="ARBA00022759"/>
    </source>
</evidence>
<keyword evidence="3 9" id="KW-0540">Nuclease</keyword>
<dbReference type="SUPFAM" id="SSF143430">
    <property type="entry name" value="TTP0101/SSO1404-like"/>
    <property type="match status" value="1"/>
</dbReference>
<protein>
    <recommendedName>
        <fullName evidence="9">CRISPR-associated endoribonuclease Cas2</fullName>
        <ecNumber evidence="9">3.1.-.-</ecNumber>
    </recommendedName>
</protein>
<feature type="binding site" evidence="9">
    <location>
        <position position="14"/>
    </location>
    <ligand>
        <name>Mg(2+)</name>
        <dbReference type="ChEBI" id="CHEBI:18420"/>
        <note>catalytic</note>
    </ligand>
</feature>
<keyword evidence="5 9" id="KW-0255">Endonuclease</keyword>
<evidence type="ECO:0000256" key="4">
    <source>
        <dbReference type="ARBA" id="ARBA00022723"/>
    </source>
</evidence>
<dbReference type="Gene3D" id="3.30.70.240">
    <property type="match status" value="1"/>
</dbReference>
<keyword evidence="7 9" id="KW-0460">Magnesium</keyword>
<dbReference type="PANTHER" id="PTHR34405:SF3">
    <property type="entry name" value="CRISPR-ASSOCIATED ENDORIBONUCLEASE CAS2 3"/>
    <property type="match status" value="1"/>
</dbReference>